<feature type="compositionally biased region" description="Polar residues" evidence="3">
    <location>
        <begin position="21"/>
        <end position="32"/>
    </location>
</feature>
<keyword evidence="5" id="KW-1185">Reference proteome</keyword>
<feature type="region of interest" description="Disordered" evidence="3">
    <location>
        <begin position="1"/>
        <end position="160"/>
    </location>
</feature>
<reference evidence="4 5" key="1">
    <citation type="submission" date="2012-05" db="EMBL/GenBank/DDBJ databases">
        <title>Recombination and specialization in a pathogen metapopulation.</title>
        <authorList>
            <person name="Gardiner A."/>
            <person name="Kemen E."/>
            <person name="Schultz-Larsen T."/>
            <person name="MacLean D."/>
            <person name="Van Oosterhout C."/>
            <person name="Jones J.D.G."/>
        </authorList>
    </citation>
    <scope>NUCLEOTIDE SEQUENCE [LARGE SCALE GENOMIC DNA]</scope>
    <source>
        <strain evidence="4 5">Ac Nc2</strain>
    </source>
</reference>
<proteinExistence type="predicted"/>
<evidence type="ECO:0000313" key="5">
    <source>
        <dbReference type="Proteomes" id="UP000053237"/>
    </source>
</evidence>
<keyword evidence="2" id="KW-0802">TPR repeat</keyword>
<accession>A0A024GQJ7</accession>
<dbReference type="EMBL" id="CAIX01000260">
    <property type="protein sequence ID" value="CCI48981.1"/>
    <property type="molecule type" value="Genomic_DNA"/>
</dbReference>
<dbReference type="InParanoid" id="A0A024GQJ7"/>
<feature type="compositionally biased region" description="Basic and acidic residues" evidence="3">
    <location>
        <begin position="104"/>
        <end position="119"/>
    </location>
</feature>
<dbReference type="AlphaFoldDB" id="A0A024GQJ7"/>
<protein>
    <submittedName>
        <fullName evidence="4">Uncharacterized protein</fullName>
    </submittedName>
</protein>
<evidence type="ECO:0000313" key="4">
    <source>
        <dbReference type="EMBL" id="CCI48981.1"/>
    </source>
</evidence>
<dbReference type="Gene3D" id="1.25.40.10">
    <property type="entry name" value="Tetratricopeptide repeat domain"/>
    <property type="match status" value="1"/>
</dbReference>
<dbReference type="OrthoDB" id="957735at2759"/>
<dbReference type="STRING" id="65357.A0A024GQJ7"/>
<sequence>MAKRADQGRQMQKINARETSHSSAPHRTQSAASVPPGTRPASTPSQTIGDDNVRKHGVPLVLAPEKAKGTQPEKRHRKRETKHGQHSSRPKQRSRPTDGSSVKVSRDRSGVKSEECHVDQHKKKRSKQRLADAKSVDKVARKRKSKHQPSRAGDGNNSDDADAIARRLLASKRSIAVKSLPDSPAKSEDNASCIAVGNNKKEMEDLVDTIARKEQMILQNQMEIQYFYHKWQFLQRKEDVAANEAKCATVRIRRIGKARQKASQLVASSEKLFAEEEYQASILELLRATAIEQSNAKAWNLLAQCRMKVVDYVAAEIACRKCIQYQDTPSNLVLLGQIMMCQGHPDEAIEYYQKALAVCNI</sequence>
<feature type="compositionally biased region" description="Basic and acidic residues" evidence="3">
    <location>
        <begin position="129"/>
        <end position="139"/>
    </location>
</feature>
<feature type="compositionally biased region" description="Basic residues" evidence="3">
    <location>
        <begin position="74"/>
        <end position="94"/>
    </location>
</feature>
<feature type="compositionally biased region" description="Basic residues" evidence="3">
    <location>
        <begin position="140"/>
        <end position="149"/>
    </location>
</feature>
<organism evidence="4 5">
    <name type="scientific">Albugo candida</name>
    <dbReference type="NCBI Taxonomy" id="65357"/>
    <lineage>
        <taxon>Eukaryota</taxon>
        <taxon>Sar</taxon>
        <taxon>Stramenopiles</taxon>
        <taxon>Oomycota</taxon>
        <taxon>Peronosporomycetes</taxon>
        <taxon>Albuginales</taxon>
        <taxon>Albuginaceae</taxon>
        <taxon>Albugo</taxon>
    </lineage>
</organism>
<dbReference type="Pfam" id="PF07719">
    <property type="entry name" value="TPR_2"/>
    <property type="match status" value="1"/>
</dbReference>
<keyword evidence="1" id="KW-0677">Repeat</keyword>
<dbReference type="InterPro" id="IPR011990">
    <property type="entry name" value="TPR-like_helical_dom_sf"/>
</dbReference>
<evidence type="ECO:0000256" key="1">
    <source>
        <dbReference type="ARBA" id="ARBA00022737"/>
    </source>
</evidence>
<comment type="caution">
    <text evidence="4">The sequence shown here is derived from an EMBL/GenBank/DDBJ whole genome shotgun (WGS) entry which is preliminary data.</text>
</comment>
<dbReference type="SUPFAM" id="SSF48452">
    <property type="entry name" value="TPR-like"/>
    <property type="match status" value="1"/>
</dbReference>
<dbReference type="InterPro" id="IPR013105">
    <property type="entry name" value="TPR_2"/>
</dbReference>
<dbReference type="Proteomes" id="UP000053237">
    <property type="component" value="Unassembled WGS sequence"/>
</dbReference>
<gene>
    <name evidence="4" type="ORF">BN9_101910</name>
</gene>
<name>A0A024GQJ7_9STRA</name>
<feature type="compositionally biased region" description="Polar residues" evidence="3">
    <location>
        <begin position="40"/>
        <end position="49"/>
    </location>
</feature>
<evidence type="ECO:0000256" key="3">
    <source>
        <dbReference type="SAM" id="MobiDB-lite"/>
    </source>
</evidence>
<evidence type="ECO:0000256" key="2">
    <source>
        <dbReference type="ARBA" id="ARBA00022803"/>
    </source>
</evidence>